<evidence type="ECO:0000256" key="1">
    <source>
        <dbReference type="ARBA" id="ARBA00005098"/>
    </source>
</evidence>
<dbReference type="PANTHER" id="PTHR43782">
    <property type="entry name" value="ARGINASE"/>
    <property type="match status" value="1"/>
</dbReference>
<comment type="pathway">
    <text evidence="1">Nitrogen metabolism; urea cycle; L-ornithine and urea from L-arginine: step 1/1.</text>
</comment>
<dbReference type="STRING" id="1236976.JCM16418_4559"/>
<evidence type="ECO:0000256" key="5">
    <source>
        <dbReference type="ARBA" id="ARBA00022723"/>
    </source>
</evidence>
<dbReference type="InterPro" id="IPR006035">
    <property type="entry name" value="Ureohydrolase"/>
</dbReference>
<name>W7YPI9_9BACL</name>
<dbReference type="GO" id="GO:0005737">
    <property type="term" value="C:cytoplasm"/>
    <property type="evidence" value="ECO:0007669"/>
    <property type="project" value="TreeGrafter"/>
</dbReference>
<dbReference type="NCBIfam" id="TIGR01229">
    <property type="entry name" value="rocF_arginase"/>
    <property type="match status" value="1"/>
</dbReference>
<evidence type="ECO:0000256" key="6">
    <source>
        <dbReference type="ARBA" id="ARBA00022801"/>
    </source>
</evidence>
<evidence type="ECO:0000256" key="13">
    <source>
        <dbReference type="RuleBase" id="RU361159"/>
    </source>
</evidence>
<dbReference type="InterPro" id="IPR014033">
    <property type="entry name" value="Arginase"/>
</dbReference>
<feature type="binding site" evidence="10">
    <location>
        <position position="128"/>
    </location>
    <ligand>
        <name>Mn(2+)</name>
        <dbReference type="ChEBI" id="CHEBI:29035"/>
        <label>1</label>
    </ligand>
</feature>
<evidence type="ECO:0000256" key="12">
    <source>
        <dbReference type="RuleBase" id="RU003684"/>
    </source>
</evidence>
<dbReference type="GO" id="GO:0004053">
    <property type="term" value="F:arginase activity"/>
    <property type="evidence" value="ECO:0007669"/>
    <property type="project" value="UniProtKB-UniRule"/>
</dbReference>
<dbReference type="PROSITE" id="PS51409">
    <property type="entry name" value="ARGINASE_2"/>
    <property type="match status" value="1"/>
</dbReference>
<organism evidence="14 15">
    <name type="scientific">Paenibacillus pini JCM 16418</name>
    <dbReference type="NCBI Taxonomy" id="1236976"/>
    <lineage>
        <taxon>Bacteria</taxon>
        <taxon>Bacillati</taxon>
        <taxon>Bacillota</taxon>
        <taxon>Bacilli</taxon>
        <taxon>Bacillales</taxon>
        <taxon>Paenibacillaceae</taxon>
        <taxon>Paenibacillus</taxon>
    </lineage>
</organism>
<accession>W7YPI9</accession>
<reference evidence="14 15" key="1">
    <citation type="journal article" date="2014" name="Genome Announc.">
        <title>Draft Genome Sequence of Paenibacillus pini JCM 16418T, Isolated from the Rhizosphere of Pine Tree.</title>
        <authorList>
            <person name="Yuki M."/>
            <person name="Oshima K."/>
            <person name="Suda W."/>
            <person name="Oshida Y."/>
            <person name="Kitamura K."/>
            <person name="Iida Y."/>
            <person name="Hattori M."/>
            <person name="Ohkuma M."/>
        </authorList>
    </citation>
    <scope>NUCLEOTIDE SEQUENCE [LARGE SCALE GENOMIC DNA]</scope>
    <source>
        <strain evidence="14 15">JCM 16418</strain>
    </source>
</reference>
<protein>
    <recommendedName>
        <fullName evidence="3 9">Arginase</fullName>
        <ecNumber evidence="2 9">3.5.3.1</ecNumber>
    </recommendedName>
</protein>
<evidence type="ECO:0000313" key="14">
    <source>
        <dbReference type="EMBL" id="GAF10372.1"/>
    </source>
</evidence>
<dbReference type="Proteomes" id="UP000019364">
    <property type="component" value="Unassembled WGS sequence"/>
</dbReference>
<proteinExistence type="inferred from homology"/>
<keyword evidence="6 12" id="KW-0378">Hydrolase</keyword>
<dbReference type="PANTHER" id="PTHR43782:SF3">
    <property type="entry name" value="ARGINASE"/>
    <property type="match status" value="1"/>
</dbReference>
<dbReference type="PRINTS" id="PR00116">
    <property type="entry name" value="ARGINASE"/>
</dbReference>
<evidence type="ECO:0000256" key="11">
    <source>
        <dbReference type="PROSITE-ProRule" id="PRU00742"/>
    </source>
</evidence>
<comment type="cofactor">
    <cofactor evidence="10 13">
        <name>Mn(2+)</name>
        <dbReference type="ChEBI" id="CHEBI:29035"/>
    </cofactor>
    <text evidence="10 13">Binds 2 manganese ions per subunit.</text>
</comment>
<dbReference type="GO" id="GO:0030145">
    <property type="term" value="F:manganese ion binding"/>
    <property type="evidence" value="ECO:0007669"/>
    <property type="project" value="TreeGrafter"/>
</dbReference>
<evidence type="ECO:0000313" key="15">
    <source>
        <dbReference type="Proteomes" id="UP000019364"/>
    </source>
</evidence>
<dbReference type="PROSITE" id="PS01053">
    <property type="entry name" value="ARGINASE_1"/>
    <property type="match status" value="1"/>
</dbReference>
<dbReference type="AlphaFoldDB" id="W7YPI9"/>
<feature type="binding site" evidence="10">
    <location>
        <position position="101"/>
    </location>
    <ligand>
        <name>Mn(2+)</name>
        <dbReference type="ChEBI" id="CHEBI:29035"/>
        <label>1</label>
    </ligand>
</feature>
<keyword evidence="15" id="KW-1185">Reference proteome</keyword>
<dbReference type="InterPro" id="IPR020855">
    <property type="entry name" value="Ureohydrolase_Mn_BS"/>
</dbReference>
<feature type="binding site" evidence="10">
    <location>
        <position position="228"/>
    </location>
    <ligand>
        <name>Mn(2+)</name>
        <dbReference type="ChEBI" id="CHEBI:29035"/>
        <label>1</label>
    </ligand>
</feature>
<dbReference type="PIRSF" id="PIRSF036979">
    <property type="entry name" value="Arginase"/>
    <property type="match status" value="1"/>
</dbReference>
<dbReference type="EC" id="3.5.3.1" evidence="2 9"/>
<dbReference type="GO" id="GO:0006525">
    <property type="term" value="P:arginine metabolic process"/>
    <property type="evidence" value="ECO:0007669"/>
    <property type="project" value="UniProtKB-KW"/>
</dbReference>
<gene>
    <name evidence="14" type="ORF">JCM16418_4559</name>
</gene>
<feature type="binding site" evidence="10">
    <location>
        <position position="230"/>
    </location>
    <ligand>
        <name>Mn(2+)</name>
        <dbReference type="ChEBI" id="CHEBI:29035"/>
        <label>1</label>
    </ligand>
</feature>
<dbReference type="InterPro" id="IPR023696">
    <property type="entry name" value="Ureohydrolase_dom_sf"/>
</dbReference>
<evidence type="ECO:0000256" key="7">
    <source>
        <dbReference type="ARBA" id="ARBA00023211"/>
    </source>
</evidence>
<comment type="similarity">
    <text evidence="11 12">Belongs to the arginase family.</text>
</comment>
<dbReference type="Pfam" id="PF00491">
    <property type="entry name" value="Arginase"/>
    <property type="match status" value="1"/>
</dbReference>
<comment type="caution">
    <text evidence="14">The sequence shown here is derived from an EMBL/GenBank/DDBJ whole genome shotgun (WGS) entry which is preliminary data.</text>
</comment>
<comment type="catalytic activity">
    <reaction evidence="8 13">
        <text>L-arginine + H2O = urea + L-ornithine</text>
        <dbReference type="Rhea" id="RHEA:20569"/>
        <dbReference type="ChEBI" id="CHEBI:15377"/>
        <dbReference type="ChEBI" id="CHEBI:16199"/>
        <dbReference type="ChEBI" id="CHEBI:32682"/>
        <dbReference type="ChEBI" id="CHEBI:46911"/>
        <dbReference type="EC" id="3.5.3.1"/>
    </reaction>
</comment>
<dbReference type="FunFam" id="3.40.800.10:FF:000012">
    <property type="entry name" value="Arginase"/>
    <property type="match status" value="1"/>
</dbReference>
<evidence type="ECO:0000256" key="2">
    <source>
        <dbReference type="ARBA" id="ARBA00012168"/>
    </source>
</evidence>
<evidence type="ECO:0000256" key="3">
    <source>
        <dbReference type="ARBA" id="ARBA00018123"/>
    </source>
</evidence>
<feature type="binding site" evidence="10">
    <location>
        <position position="126"/>
    </location>
    <ligand>
        <name>Mn(2+)</name>
        <dbReference type="ChEBI" id="CHEBI:29035"/>
        <label>2</label>
    </ligand>
</feature>
<feature type="binding site" evidence="10">
    <location>
        <position position="124"/>
    </location>
    <ligand>
        <name>Mn(2+)</name>
        <dbReference type="ChEBI" id="CHEBI:29035"/>
        <label>2</label>
    </ligand>
</feature>
<evidence type="ECO:0000256" key="10">
    <source>
        <dbReference type="PIRSR" id="PIRSR036979-1"/>
    </source>
</evidence>
<dbReference type="UniPathway" id="UPA00158">
    <property type="reaction ID" value="UER00270"/>
</dbReference>
<dbReference type="Gene3D" id="3.40.800.10">
    <property type="entry name" value="Ureohydrolase domain"/>
    <property type="match status" value="1"/>
</dbReference>
<keyword evidence="5 10" id="KW-0479">Metal-binding</keyword>
<dbReference type="eggNOG" id="COG0010">
    <property type="taxonomic scope" value="Bacteria"/>
</dbReference>
<dbReference type="OrthoDB" id="9789727at2"/>
<dbReference type="SUPFAM" id="SSF52768">
    <property type="entry name" value="Arginase/deacetylase"/>
    <property type="match status" value="1"/>
</dbReference>
<dbReference type="CDD" id="cd09989">
    <property type="entry name" value="Arginase"/>
    <property type="match status" value="1"/>
</dbReference>
<dbReference type="GO" id="GO:0000050">
    <property type="term" value="P:urea cycle"/>
    <property type="evidence" value="ECO:0007669"/>
    <property type="project" value="UniProtKB-UniPathway"/>
</dbReference>
<sequence>MGKSAITVISVPFGMGAGRPGSEMGPDHILKFGLVKKLHQLGYEVSYDKRILLPEHIEIAANISSPMKHEAEAIAISSVLAREVADTVRQGGTPLILGGDHSISMGTLSGLTQHYRELGVIWFDAHSDLNTEATSPSGNMHGISLAVALGLAGIKPQEIASGAVPIKPEHCVIIGARDLDRGEKAFIRSCGITCFTMHEIDRLGIEHVVNEALRIAGDGTDGIHLSFDIDSVDPIEAPGTGTPVRGGVSYREAHLALELMNESGVITSADFVEVNPSLDHNNQTSKLVVDLIGSLFGSRIL</sequence>
<dbReference type="EMBL" id="BAVZ01000022">
    <property type="protein sequence ID" value="GAF10372.1"/>
    <property type="molecule type" value="Genomic_DNA"/>
</dbReference>
<evidence type="ECO:0000256" key="8">
    <source>
        <dbReference type="ARBA" id="ARBA00047391"/>
    </source>
</evidence>
<keyword evidence="4 13" id="KW-0056">Arginine metabolism</keyword>
<evidence type="ECO:0000256" key="4">
    <source>
        <dbReference type="ARBA" id="ARBA00022503"/>
    </source>
</evidence>
<dbReference type="RefSeq" id="WP_036652702.1">
    <property type="nucleotide sequence ID" value="NZ_BAVZ01000022.1"/>
</dbReference>
<keyword evidence="7 10" id="KW-0464">Manganese</keyword>
<evidence type="ECO:0000256" key="9">
    <source>
        <dbReference type="NCBIfam" id="TIGR01229"/>
    </source>
</evidence>